<evidence type="ECO:0000256" key="1">
    <source>
        <dbReference type="ARBA" id="ARBA00004141"/>
    </source>
</evidence>
<feature type="transmembrane region" description="Helical" evidence="5">
    <location>
        <begin position="398"/>
        <end position="419"/>
    </location>
</feature>
<dbReference type="InterPro" id="IPR011701">
    <property type="entry name" value="MFS"/>
</dbReference>
<dbReference type="AlphaFoldDB" id="A0AAV9NXB5"/>
<sequence>MHSLRDLDSTEGTVQLHAVTEDGHLILHPTPNPHDPNDPLRWPRWKKHVCFGSVCAFTFLTNYAIGGLAPAFYGLSIEFNKTQTETSALLLWPILVLGAFNFFWVPLANYFGKRPIFVVSSLLLSLCYLWGAVTDTFTSLLWSNIIAAFAGSATEAVAVATVNDLYFLHERGNMMSFYINSINGGNTIGPLICGFIITGTTWRVHKWIAFGLTFVNFLVVVLFCPETRYYRTGVREVEGPGRAFEGSSDIEIAASAGWNSEKAHATTASGLSSPSETQEQLPKKTWKQELSLWSGVPKETSLLKLFIRPLPLIVYPAVILSFLGFAVSLAWVVAINILNPFVLQAPPYNWKPSINGLINITGLIGNVIGAWLGGWVVDRYSDWRSKQNGGVFQPECRLHLVVIPALIVPAGCLAFGYGVAEELNWTALFFGNGMVSVGLTFVPVATMTYVSDCYLPVNADALELVNGLKNIVAFGFLYGVVPWVTEAGYKDAFGTQAGIYVLVLLVTVVPVVVFGRRIRHVTAGWKVIL</sequence>
<dbReference type="GeneID" id="89931245"/>
<protein>
    <recommendedName>
        <fullName evidence="6">Major facilitator superfamily (MFS) profile domain-containing protein</fullName>
    </recommendedName>
</protein>
<comment type="subcellular location">
    <subcellularLocation>
        <location evidence="1">Membrane</location>
        <topology evidence="1">Multi-pass membrane protein</topology>
    </subcellularLocation>
</comment>
<evidence type="ECO:0000313" key="7">
    <source>
        <dbReference type="EMBL" id="KAK5164221.1"/>
    </source>
</evidence>
<feature type="transmembrane region" description="Helical" evidence="5">
    <location>
        <begin position="467"/>
        <end position="485"/>
    </location>
</feature>
<keyword evidence="2 5" id="KW-0812">Transmembrane</keyword>
<dbReference type="PANTHER" id="PTHR23502">
    <property type="entry name" value="MAJOR FACILITATOR SUPERFAMILY"/>
    <property type="match status" value="1"/>
</dbReference>
<evidence type="ECO:0000259" key="6">
    <source>
        <dbReference type="PROSITE" id="PS50850"/>
    </source>
</evidence>
<feature type="domain" description="Major facilitator superfamily (MFS) profile" evidence="6">
    <location>
        <begin position="50"/>
        <end position="529"/>
    </location>
</feature>
<feature type="transmembrane region" description="Helical" evidence="5">
    <location>
        <begin position="89"/>
        <end position="108"/>
    </location>
</feature>
<dbReference type="PROSITE" id="PS50850">
    <property type="entry name" value="MFS"/>
    <property type="match status" value="1"/>
</dbReference>
<dbReference type="InterPro" id="IPR020846">
    <property type="entry name" value="MFS_dom"/>
</dbReference>
<dbReference type="InterPro" id="IPR036259">
    <property type="entry name" value="MFS_trans_sf"/>
</dbReference>
<dbReference type="EMBL" id="JAVRRT010000020">
    <property type="protein sequence ID" value="KAK5164221.1"/>
    <property type="molecule type" value="Genomic_DNA"/>
</dbReference>
<evidence type="ECO:0000313" key="8">
    <source>
        <dbReference type="Proteomes" id="UP001337655"/>
    </source>
</evidence>
<organism evidence="7 8">
    <name type="scientific">Saxophila tyrrhenica</name>
    <dbReference type="NCBI Taxonomy" id="1690608"/>
    <lineage>
        <taxon>Eukaryota</taxon>
        <taxon>Fungi</taxon>
        <taxon>Dikarya</taxon>
        <taxon>Ascomycota</taxon>
        <taxon>Pezizomycotina</taxon>
        <taxon>Dothideomycetes</taxon>
        <taxon>Dothideomycetidae</taxon>
        <taxon>Mycosphaerellales</taxon>
        <taxon>Extremaceae</taxon>
        <taxon>Saxophila</taxon>
    </lineage>
</organism>
<feature type="transmembrane region" description="Helical" evidence="5">
    <location>
        <begin position="145"/>
        <end position="165"/>
    </location>
</feature>
<dbReference type="GO" id="GO:0005886">
    <property type="term" value="C:plasma membrane"/>
    <property type="evidence" value="ECO:0007669"/>
    <property type="project" value="TreeGrafter"/>
</dbReference>
<evidence type="ECO:0000256" key="3">
    <source>
        <dbReference type="ARBA" id="ARBA00022989"/>
    </source>
</evidence>
<comment type="caution">
    <text evidence="7">The sequence shown here is derived from an EMBL/GenBank/DDBJ whole genome shotgun (WGS) entry which is preliminary data.</text>
</comment>
<reference evidence="7 8" key="1">
    <citation type="submission" date="2023-08" db="EMBL/GenBank/DDBJ databases">
        <title>Black Yeasts Isolated from many extreme environments.</title>
        <authorList>
            <person name="Coleine C."/>
            <person name="Stajich J.E."/>
            <person name="Selbmann L."/>
        </authorList>
    </citation>
    <scope>NUCLEOTIDE SEQUENCE [LARGE SCALE GENOMIC DNA]</scope>
    <source>
        <strain evidence="7 8">CCFEE 5935</strain>
    </source>
</reference>
<dbReference type="Proteomes" id="UP001337655">
    <property type="component" value="Unassembled WGS sequence"/>
</dbReference>
<dbReference type="RefSeq" id="XP_064654514.1">
    <property type="nucleotide sequence ID" value="XM_064807141.1"/>
</dbReference>
<feature type="transmembrane region" description="Helical" evidence="5">
    <location>
        <begin position="357"/>
        <end position="377"/>
    </location>
</feature>
<feature type="transmembrane region" description="Helical" evidence="5">
    <location>
        <begin position="425"/>
        <end position="446"/>
    </location>
</feature>
<evidence type="ECO:0000256" key="5">
    <source>
        <dbReference type="SAM" id="Phobius"/>
    </source>
</evidence>
<feature type="transmembrane region" description="Helical" evidence="5">
    <location>
        <begin position="497"/>
        <end position="515"/>
    </location>
</feature>
<dbReference type="Pfam" id="PF07690">
    <property type="entry name" value="MFS_1"/>
    <property type="match status" value="1"/>
</dbReference>
<feature type="transmembrane region" description="Helical" evidence="5">
    <location>
        <begin position="49"/>
        <end position="69"/>
    </location>
</feature>
<dbReference type="SUPFAM" id="SSF103473">
    <property type="entry name" value="MFS general substrate transporter"/>
    <property type="match status" value="1"/>
</dbReference>
<dbReference type="Gene3D" id="1.20.1250.20">
    <property type="entry name" value="MFS general substrate transporter like domains"/>
    <property type="match status" value="1"/>
</dbReference>
<keyword evidence="8" id="KW-1185">Reference proteome</keyword>
<feature type="transmembrane region" description="Helical" evidence="5">
    <location>
        <begin position="312"/>
        <end position="337"/>
    </location>
</feature>
<feature type="transmembrane region" description="Helical" evidence="5">
    <location>
        <begin position="177"/>
        <end position="198"/>
    </location>
</feature>
<dbReference type="PANTHER" id="PTHR23502:SF181">
    <property type="entry name" value="MAJOR FACILITATOR SUPERFAMILY (MFS) PROFILE DOMAIN-CONTAINING PROTEIN"/>
    <property type="match status" value="1"/>
</dbReference>
<evidence type="ECO:0000256" key="4">
    <source>
        <dbReference type="ARBA" id="ARBA00023136"/>
    </source>
</evidence>
<keyword evidence="4 5" id="KW-0472">Membrane</keyword>
<dbReference type="GO" id="GO:0022857">
    <property type="term" value="F:transmembrane transporter activity"/>
    <property type="evidence" value="ECO:0007669"/>
    <property type="project" value="InterPro"/>
</dbReference>
<feature type="transmembrane region" description="Helical" evidence="5">
    <location>
        <begin position="204"/>
        <end position="225"/>
    </location>
</feature>
<proteinExistence type="predicted"/>
<gene>
    <name evidence="7" type="ORF">LTR77_009915</name>
</gene>
<name>A0AAV9NXB5_9PEZI</name>
<accession>A0AAV9NXB5</accession>
<keyword evidence="3 5" id="KW-1133">Transmembrane helix</keyword>
<feature type="transmembrane region" description="Helical" evidence="5">
    <location>
        <begin position="115"/>
        <end position="133"/>
    </location>
</feature>
<evidence type="ECO:0000256" key="2">
    <source>
        <dbReference type="ARBA" id="ARBA00022692"/>
    </source>
</evidence>